<dbReference type="InterPro" id="IPR036188">
    <property type="entry name" value="FAD/NAD-bd_sf"/>
</dbReference>
<evidence type="ECO:0000313" key="3">
    <source>
        <dbReference type="EMBL" id="MDT0576973.1"/>
    </source>
</evidence>
<sequence length="383" mass="40668">MNEDVAILGGGIVGLLMAIRALEYGRRPIVLERGAIGRGASCASLNVVHGGLRSLQSLDLQGWRRARRAQGWWARHHPRHVRPLVCTMPLYTRSLRSRTAMRAAFALDRALTQLEPGSIALEGRLRSRAEVLDRWDVAAAGLTGAAEWREWSIADPTALMQELADTIRAQGGSMREGVDTCAITRHNGRMAAVQLADGDVVEATAMLLCAGSAGQTLARRIDPGVQVPSSCTLGWNVLFDRSMPTDTLAANKMLAVSPVAGRGRSLFLREEGGRTLAGTGYAACEAGDRPVQPAAADLDLFCSDVIKAYPALADAAILEVRAGQLPDNGTPGTLRQADLLIDHGACGGTPGVLTLSATKLSTAPLLASDAASWLWGRPLKDQT</sequence>
<name>A0ABU2ZK45_9SPHN</name>
<dbReference type="InterPro" id="IPR006076">
    <property type="entry name" value="FAD-dep_OxRdtase"/>
</dbReference>
<dbReference type="PANTHER" id="PTHR13847:SF289">
    <property type="entry name" value="GLYCINE OXIDASE"/>
    <property type="match status" value="1"/>
</dbReference>
<evidence type="ECO:0000259" key="2">
    <source>
        <dbReference type="Pfam" id="PF01266"/>
    </source>
</evidence>
<evidence type="ECO:0000256" key="1">
    <source>
        <dbReference type="ARBA" id="ARBA00023002"/>
    </source>
</evidence>
<dbReference type="GO" id="GO:0016491">
    <property type="term" value="F:oxidoreductase activity"/>
    <property type="evidence" value="ECO:0007669"/>
    <property type="project" value="UniProtKB-KW"/>
</dbReference>
<organism evidence="3 4">
    <name type="scientific">Croceicoccus esteveae</name>
    <dbReference type="NCBI Taxonomy" id="3075597"/>
    <lineage>
        <taxon>Bacteria</taxon>
        <taxon>Pseudomonadati</taxon>
        <taxon>Pseudomonadota</taxon>
        <taxon>Alphaproteobacteria</taxon>
        <taxon>Sphingomonadales</taxon>
        <taxon>Erythrobacteraceae</taxon>
        <taxon>Croceicoccus</taxon>
    </lineage>
</organism>
<dbReference type="SUPFAM" id="SSF51905">
    <property type="entry name" value="FAD/NAD(P)-binding domain"/>
    <property type="match status" value="1"/>
</dbReference>
<dbReference type="Gene3D" id="3.30.9.10">
    <property type="entry name" value="D-Amino Acid Oxidase, subunit A, domain 2"/>
    <property type="match status" value="1"/>
</dbReference>
<reference evidence="3 4" key="1">
    <citation type="submission" date="2023-09" db="EMBL/GenBank/DDBJ databases">
        <authorList>
            <person name="Rey-Velasco X."/>
        </authorList>
    </citation>
    <scope>NUCLEOTIDE SEQUENCE [LARGE SCALE GENOMIC DNA]</scope>
    <source>
        <strain evidence="3 4">F390</strain>
    </source>
</reference>
<gene>
    <name evidence="3" type="ORF">RM533_12425</name>
</gene>
<feature type="domain" description="FAD dependent oxidoreductase" evidence="2">
    <location>
        <begin position="4"/>
        <end position="353"/>
    </location>
</feature>
<evidence type="ECO:0000313" key="4">
    <source>
        <dbReference type="Proteomes" id="UP001259803"/>
    </source>
</evidence>
<keyword evidence="1 3" id="KW-0560">Oxidoreductase</keyword>
<dbReference type="PANTHER" id="PTHR13847">
    <property type="entry name" value="SARCOSINE DEHYDROGENASE-RELATED"/>
    <property type="match status" value="1"/>
</dbReference>
<accession>A0ABU2ZK45</accession>
<dbReference type="Gene3D" id="3.50.50.60">
    <property type="entry name" value="FAD/NAD(P)-binding domain"/>
    <property type="match status" value="1"/>
</dbReference>
<comment type="caution">
    <text evidence="3">The sequence shown here is derived from an EMBL/GenBank/DDBJ whole genome shotgun (WGS) entry which is preliminary data.</text>
</comment>
<protein>
    <submittedName>
        <fullName evidence="3">FAD-dependent oxidoreductase</fullName>
        <ecNumber evidence="3">1.-.-.-</ecNumber>
    </submittedName>
</protein>
<dbReference type="Proteomes" id="UP001259803">
    <property type="component" value="Unassembled WGS sequence"/>
</dbReference>
<dbReference type="EMBL" id="JAVRHS010000014">
    <property type="protein sequence ID" value="MDT0576973.1"/>
    <property type="molecule type" value="Genomic_DNA"/>
</dbReference>
<keyword evidence="4" id="KW-1185">Reference proteome</keyword>
<dbReference type="RefSeq" id="WP_311341548.1">
    <property type="nucleotide sequence ID" value="NZ_JAVRHS010000014.1"/>
</dbReference>
<dbReference type="Pfam" id="PF01266">
    <property type="entry name" value="DAO"/>
    <property type="match status" value="1"/>
</dbReference>
<dbReference type="EC" id="1.-.-.-" evidence="3"/>
<proteinExistence type="predicted"/>